<reference evidence="1" key="1">
    <citation type="submission" date="2018-05" db="EMBL/GenBank/DDBJ databases">
        <authorList>
            <person name="Lanie J.A."/>
            <person name="Ng W.-L."/>
            <person name="Kazmierczak K.M."/>
            <person name="Andrzejewski T.M."/>
            <person name="Davidsen T.M."/>
            <person name="Wayne K.J."/>
            <person name="Tettelin H."/>
            <person name="Glass J.I."/>
            <person name="Rusch D."/>
            <person name="Podicherti R."/>
            <person name="Tsui H.-C.T."/>
            <person name="Winkler M.E."/>
        </authorList>
    </citation>
    <scope>NUCLEOTIDE SEQUENCE</scope>
</reference>
<dbReference type="AlphaFoldDB" id="A0A382Q1M2"/>
<gene>
    <name evidence="1" type="ORF">METZ01_LOCUS332180</name>
</gene>
<dbReference type="EMBL" id="UINC01111247">
    <property type="protein sequence ID" value="SVC79326.1"/>
    <property type="molecule type" value="Genomic_DNA"/>
</dbReference>
<evidence type="ECO:0000313" key="1">
    <source>
        <dbReference type="EMBL" id="SVC79326.1"/>
    </source>
</evidence>
<protein>
    <recommendedName>
        <fullName evidence="2">Co-chaperone DjlA N-terminal domain-containing protein</fullName>
    </recommendedName>
</protein>
<feature type="non-terminal residue" evidence="1">
    <location>
        <position position="134"/>
    </location>
</feature>
<accession>A0A382Q1M2</accession>
<organism evidence="1">
    <name type="scientific">marine metagenome</name>
    <dbReference type="NCBI Taxonomy" id="408172"/>
    <lineage>
        <taxon>unclassified sequences</taxon>
        <taxon>metagenomes</taxon>
        <taxon>ecological metagenomes</taxon>
    </lineage>
</organism>
<proteinExistence type="predicted"/>
<evidence type="ECO:0008006" key="2">
    <source>
        <dbReference type="Google" id="ProtNLM"/>
    </source>
</evidence>
<name>A0A382Q1M2_9ZZZZ</name>
<sequence>MSDKEKLKKVLEVALAASAADGVEYDEAMSLANSILPAVVTGEGMEEFLTTEAGIDIEDVDFSELIDVMPEVIEIVKNAETIELDSNYMQEASSIIGDGIVINNLCMALSIRIAGADGISAMEAGALETVAQGL</sequence>